<dbReference type="AlphaFoldDB" id="A0A8D0CD62"/>
<organism evidence="3 4">
    <name type="scientific">Salvator merianae</name>
    <name type="common">Argentine black and white tegu</name>
    <name type="synonym">Tupinambis merianae</name>
    <dbReference type="NCBI Taxonomy" id="96440"/>
    <lineage>
        <taxon>Eukaryota</taxon>
        <taxon>Metazoa</taxon>
        <taxon>Chordata</taxon>
        <taxon>Craniata</taxon>
        <taxon>Vertebrata</taxon>
        <taxon>Euteleostomi</taxon>
        <taxon>Lepidosauria</taxon>
        <taxon>Squamata</taxon>
        <taxon>Bifurcata</taxon>
        <taxon>Unidentata</taxon>
        <taxon>Episquamata</taxon>
        <taxon>Laterata</taxon>
        <taxon>Teiioidea</taxon>
        <taxon>Teiidae</taxon>
        <taxon>Salvator</taxon>
    </lineage>
</organism>
<dbReference type="OMA" id="DHAVNTD"/>
<protein>
    <recommendedName>
        <fullName evidence="2">DUF4537 domain-containing protein</fullName>
    </recommendedName>
</protein>
<dbReference type="Pfam" id="PF15057">
    <property type="entry name" value="DUF4537"/>
    <property type="match status" value="1"/>
</dbReference>
<evidence type="ECO:0000259" key="2">
    <source>
        <dbReference type="Pfam" id="PF15057"/>
    </source>
</evidence>
<evidence type="ECO:0000256" key="1">
    <source>
        <dbReference type="SAM" id="MobiDB-lite"/>
    </source>
</evidence>
<dbReference type="Proteomes" id="UP000694421">
    <property type="component" value="Unplaced"/>
</dbReference>
<feature type="region of interest" description="Disordered" evidence="1">
    <location>
        <begin position="333"/>
        <end position="353"/>
    </location>
</feature>
<dbReference type="PANTHER" id="PTHR14343:SF3">
    <property type="entry name" value="SIMILAR TO PREDICTED GENE ICRFP703B1614Q5.5"/>
    <property type="match status" value="1"/>
</dbReference>
<name>A0A8D0CD62_SALMN</name>
<feature type="compositionally biased region" description="Polar residues" evidence="1">
    <location>
        <begin position="334"/>
        <end position="353"/>
    </location>
</feature>
<reference evidence="3" key="1">
    <citation type="submission" date="2025-08" db="UniProtKB">
        <authorList>
            <consortium name="Ensembl"/>
        </authorList>
    </citation>
    <scope>IDENTIFICATION</scope>
</reference>
<evidence type="ECO:0000313" key="3">
    <source>
        <dbReference type="Ensembl" id="ENSSMRP00000019280.1"/>
    </source>
</evidence>
<dbReference type="GeneTree" id="ENSGT00390000012348"/>
<sequence>MAHEKAVKNFNNSLDIAGIPVLARRETDGYYYPGTVIKGTEAESKTVLVRFAKSFAEDEETTCTQRTACSDILEYVNGMRHSILPGDKVLAPWKPKTERYGPGTVILGLETRDPLREKEDEEITVSFWNGKKMKVPLGVALWISPRQWEKTVEMIHRPLTSRKQFEGQLHRPDYYICSCGSILTSKHECTLSSFHRFQQPYFSSICPYYRSFHHTCSLLRPTQCSLCPKYTCCWWQPSLAERCRRDVEEYSSKPTTQLLAVEGPPKEKFAATLSSSSSSCSNHAVNTDSMDKETSLTKAIMVDHAVNTDSSLFDKPKLQEIMRPDWKYWKRSHPSSYCKSQGPHSQAQTYLSSSMSVLIDKRSHKK</sequence>
<dbReference type="PANTHER" id="PTHR14343">
    <property type="entry name" value="VWFA DOMAIN-CONTAINING PROTEIN"/>
    <property type="match status" value="1"/>
</dbReference>
<keyword evidence="4" id="KW-1185">Reference proteome</keyword>
<dbReference type="InterPro" id="IPR032770">
    <property type="entry name" value="DUF4537"/>
</dbReference>
<evidence type="ECO:0000313" key="4">
    <source>
        <dbReference type="Proteomes" id="UP000694421"/>
    </source>
</evidence>
<reference evidence="3" key="2">
    <citation type="submission" date="2025-09" db="UniProtKB">
        <authorList>
            <consortium name="Ensembl"/>
        </authorList>
    </citation>
    <scope>IDENTIFICATION</scope>
</reference>
<feature type="domain" description="DUF4537" evidence="2">
    <location>
        <begin position="20"/>
        <end position="154"/>
    </location>
</feature>
<proteinExistence type="predicted"/>
<accession>A0A8D0CD62</accession>
<dbReference type="Ensembl" id="ENSSMRT00000022609.1">
    <property type="protein sequence ID" value="ENSSMRP00000019280.1"/>
    <property type="gene ID" value="ENSSMRG00000015022.1"/>
</dbReference>